<evidence type="ECO:0000256" key="4">
    <source>
        <dbReference type="ARBA" id="ARBA00022452"/>
    </source>
</evidence>
<feature type="signal peptide" evidence="17">
    <location>
        <begin position="1"/>
        <end position="42"/>
    </location>
</feature>
<accession>A0A242MKF9</accession>
<keyword evidence="4 14" id="KW-1134">Transmembrane beta strand</keyword>
<dbReference type="InterPro" id="IPR037066">
    <property type="entry name" value="Plug_dom_sf"/>
</dbReference>
<comment type="similarity">
    <text evidence="2 14 16">Belongs to the TonB-dependent receptor family.</text>
</comment>
<dbReference type="InterPro" id="IPR010917">
    <property type="entry name" value="TonB_rcpt_CS"/>
</dbReference>
<evidence type="ECO:0000256" key="10">
    <source>
        <dbReference type="ARBA" id="ARBA00023077"/>
    </source>
</evidence>
<comment type="subcellular location">
    <subcellularLocation>
        <location evidence="1 14">Cell outer membrane</location>
        <topology evidence="1 14">Multi-pass membrane protein</topology>
    </subcellularLocation>
</comment>
<evidence type="ECO:0000256" key="17">
    <source>
        <dbReference type="SAM" id="SignalP"/>
    </source>
</evidence>
<protein>
    <submittedName>
        <fullName evidence="20">Ferrichrome-iron receptor</fullName>
    </submittedName>
</protein>
<keyword evidence="5" id="KW-0410">Iron transport</keyword>
<dbReference type="Pfam" id="PF00593">
    <property type="entry name" value="TonB_dep_Rec_b-barrel"/>
    <property type="match status" value="1"/>
</dbReference>
<dbReference type="Gene3D" id="2.170.130.10">
    <property type="entry name" value="TonB-dependent receptor, plug domain"/>
    <property type="match status" value="1"/>
</dbReference>
<keyword evidence="6 14" id="KW-0812">Transmembrane</keyword>
<evidence type="ECO:0000256" key="12">
    <source>
        <dbReference type="ARBA" id="ARBA00023170"/>
    </source>
</evidence>
<dbReference type="CDD" id="cd01347">
    <property type="entry name" value="ligand_gated_channel"/>
    <property type="match status" value="1"/>
</dbReference>
<dbReference type="InterPro" id="IPR000531">
    <property type="entry name" value="Beta-barrel_TonB"/>
</dbReference>
<dbReference type="NCBIfam" id="TIGR01783">
    <property type="entry name" value="TonB-siderophor"/>
    <property type="match status" value="1"/>
</dbReference>
<evidence type="ECO:0000256" key="8">
    <source>
        <dbReference type="ARBA" id="ARBA00023004"/>
    </source>
</evidence>
<gene>
    <name evidence="20" type="ORF">PAMC26577_22775</name>
</gene>
<organism evidence="20 21">
    <name type="scientific">Caballeronia sordidicola</name>
    <name type="common">Burkholderia sordidicola</name>
    <dbReference type="NCBI Taxonomy" id="196367"/>
    <lineage>
        <taxon>Bacteria</taxon>
        <taxon>Pseudomonadati</taxon>
        <taxon>Pseudomonadota</taxon>
        <taxon>Betaproteobacteria</taxon>
        <taxon>Burkholderiales</taxon>
        <taxon>Burkholderiaceae</taxon>
        <taxon>Caballeronia</taxon>
    </lineage>
</organism>
<keyword evidence="10 16" id="KW-0798">TonB box</keyword>
<dbReference type="AlphaFoldDB" id="A0A242MKF9"/>
<keyword evidence="9" id="KW-0406">Ion transport</keyword>
<evidence type="ECO:0000256" key="5">
    <source>
        <dbReference type="ARBA" id="ARBA00022496"/>
    </source>
</evidence>
<evidence type="ECO:0000259" key="19">
    <source>
        <dbReference type="Pfam" id="PF07715"/>
    </source>
</evidence>
<feature type="short sequence motif" description="TonB C-terminal box" evidence="15">
    <location>
        <begin position="724"/>
        <end position="741"/>
    </location>
</feature>
<dbReference type="SUPFAM" id="SSF56935">
    <property type="entry name" value="Porins"/>
    <property type="match status" value="1"/>
</dbReference>
<keyword evidence="13 14" id="KW-0998">Cell outer membrane</keyword>
<dbReference type="Gene3D" id="2.40.170.20">
    <property type="entry name" value="TonB-dependent receptor, beta-barrel domain"/>
    <property type="match status" value="1"/>
</dbReference>
<dbReference type="RefSeq" id="WP_075359510.1">
    <property type="nucleotide sequence ID" value="NZ_MSRG01000074.1"/>
</dbReference>
<keyword evidence="8" id="KW-0408">Iron</keyword>
<dbReference type="InterPro" id="IPR010105">
    <property type="entry name" value="TonB_sidphr_rcpt"/>
</dbReference>
<comment type="caution">
    <text evidence="20">The sequence shown here is derived from an EMBL/GenBank/DDBJ whole genome shotgun (WGS) entry which is preliminary data.</text>
</comment>
<dbReference type="InterPro" id="IPR036942">
    <property type="entry name" value="Beta-barrel_TonB_sf"/>
</dbReference>
<dbReference type="InterPro" id="IPR012910">
    <property type="entry name" value="Plug_dom"/>
</dbReference>
<reference evidence="20 21" key="1">
    <citation type="submission" date="2017-03" db="EMBL/GenBank/DDBJ databases">
        <title>Genome analysis of strain PAMC 26577.</title>
        <authorList>
            <person name="Oh H.-M."/>
            <person name="Yang J.-A."/>
        </authorList>
    </citation>
    <scope>NUCLEOTIDE SEQUENCE [LARGE SCALE GENOMIC DNA]</scope>
    <source>
        <strain evidence="20 21">PAMC 26577</strain>
    </source>
</reference>
<dbReference type="GO" id="GO:0009279">
    <property type="term" value="C:cell outer membrane"/>
    <property type="evidence" value="ECO:0007669"/>
    <property type="project" value="UniProtKB-SubCell"/>
</dbReference>
<dbReference type="Pfam" id="PF07715">
    <property type="entry name" value="Plug"/>
    <property type="match status" value="1"/>
</dbReference>
<dbReference type="InterPro" id="IPR039426">
    <property type="entry name" value="TonB-dep_rcpt-like"/>
</dbReference>
<evidence type="ECO:0000256" key="11">
    <source>
        <dbReference type="ARBA" id="ARBA00023136"/>
    </source>
</evidence>
<dbReference type="PROSITE" id="PS01156">
    <property type="entry name" value="TONB_DEPENDENT_REC_2"/>
    <property type="match status" value="1"/>
</dbReference>
<keyword evidence="3 14" id="KW-0813">Transport</keyword>
<dbReference type="PANTHER" id="PTHR32552">
    <property type="entry name" value="FERRICHROME IRON RECEPTOR-RELATED"/>
    <property type="match status" value="1"/>
</dbReference>
<dbReference type="Proteomes" id="UP000195221">
    <property type="component" value="Unassembled WGS sequence"/>
</dbReference>
<evidence type="ECO:0000256" key="1">
    <source>
        <dbReference type="ARBA" id="ARBA00004571"/>
    </source>
</evidence>
<dbReference type="EMBL" id="NBTZ01000100">
    <property type="protein sequence ID" value="OTP71786.1"/>
    <property type="molecule type" value="Genomic_DNA"/>
</dbReference>
<feature type="domain" description="TonB-dependent receptor-like beta-barrel" evidence="18">
    <location>
        <begin position="269"/>
        <end position="708"/>
    </location>
</feature>
<name>A0A242MKF9_CABSO</name>
<feature type="chain" id="PRO_5013371923" evidence="17">
    <location>
        <begin position="43"/>
        <end position="741"/>
    </location>
</feature>
<evidence type="ECO:0000256" key="3">
    <source>
        <dbReference type="ARBA" id="ARBA00022448"/>
    </source>
</evidence>
<evidence type="ECO:0000256" key="13">
    <source>
        <dbReference type="ARBA" id="ARBA00023237"/>
    </source>
</evidence>
<evidence type="ECO:0000313" key="21">
    <source>
        <dbReference type="Proteomes" id="UP000195221"/>
    </source>
</evidence>
<evidence type="ECO:0000256" key="14">
    <source>
        <dbReference type="PROSITE-ProRule" id="PRU01360"/>
    </source>
</evidence>
<feature type="domain" description="TonB-dependent receptor plug" evidence="19">
    <location>
        <begin position="95"/>
        <end position="191"/>
    </location>
</feature>
<keyword evidence="7 17" id="KW-0732">Signal</keyword>
<evidence type="ECO:0000256" key="9">
    <source>
        <dbReference type="ARBA" id="ARBA00023065"/>
    </source>
</evidence>
<evidence type="ECO:0000259" key="18">
    <source>
        <dbReference type="Pfam" id="PF00593"/>
    </source>
</evidence>
<evidence type="ECO:0000256" key="7">
    <source>
        <dbReference type="ARBA" id="ARBA00022729"/>
    </source>
</evidence>
<evidence type="ECO:0000256" key="2">
    <source>
        <dbReference type="ARBA" id="ARBA00009810"/>
    </source>
</evidence>
<dbReference type="GO" id="GO:0015891">
    <property type="term" value="P:siderophore transport"/>
    <property type="evidence" value="ECO:0007669"/>
    <property type="project" value="InterPro"/>
</dbReference>
<keyword evidence="12 20" id="KW-0675">Receptor</keyword>
<dbReference type="GO" id="GO:0038023">
    <property type="term" value="F:signaling receptor activity"/>
    <property type="evidence" value="ECO:0007669"/>
    <property type="project" value="InterPro"/>
</dbReference>
<keyword evidence="11 14" id="KW-0472">Membrane</keyword>
<evidence type="ECO:0000256" key="6">
    <source>
        <dbReference type="ARBA" id="ARBA00022692"/>
    </source>
</evidence>
<dbReference type="PROSITE" id="PS52016">
    <property type="entry name" value="TONB_DEPENDENT_REC_3"/>
    <property type="match status" value="1"/>
</dbReference>
<sequence>MLPNKPQSLRVRPVSAAVRQVFFRAAMPLAMGLAGAAGVAHAQSDPTTDATDKTLPAVKVQGAAEALPGDFAPTYSGGQVARGASFGVLGDQKMIDVPFSMTTYTSKLIEDQQARTLADVLDNDPSVRSSLGFGNQSQVFVIRGFQLNGDDISLNGLYGITPRQLVATETLERVDVFKGANAFLSGASPTGSAIGGGVNLELKRAGDKPLTRVTVEGTASGELGTHVDVGRRFGSEGQFGVRVNSFVRDGETSVDDEHKRSTATSVSLDYRGDKLRLYGDFLYQRERANEARPTVNLSGTDILIPAVPSATHNYAQPWSFTALEDTVGIARAEYDFLPGWTAYVAGGMHHANEHGDYSSPNFNGDIGLTTAYRLGVPRKTDAFSTEGGVHGRFDTGPVSHFVTLGGSLTSIEDRSAFDFSGTFNTDLYNTPQVRRPGASPVGNFADPFVTDRALIRSVAVSDTLGFLHDRVLFTLGARRQELHQNNYATGTGDLTSSYNDSITTPILGLVIKPWENVAIFANRSEALAQGQAAPSTAVNFGTNLAPSRSKQYEVGVKYDTNHFGSTFSAYQIEEPTAYTNSDMVFAANGRERHRGLEASITGEPYKGVRLLAGASYIQAELLNTVGGLTDGNRPTGVPAFLFNLGAEYDLPVVPGLTFTARYLHTGKQYFDVANTASLSSWNRFDVGARYATNLFHKNTTFRVSVLNVANKAYWESAATSGQGYLTQGAPRTFLFSMTTDF</sequence>
<evidence type="ECO:0000256" key="16">
    <source>
        <dbReference type="RuleBase" id="RU003357"/>
    </source>
</evidence>
<proteinExistence type="inferred from homology"/>
<dbReference type="GO" id="GO:0015344">
    <property type="term" value="F:siderophore uptake transmembrane transporter activity"/>
    <property type="evidence" value="ECO:0007669"/>
    <property type="project" value="TreeGrafter"/>
</dbReference>
<dbReference type="PANTHER" id="PTHR32552:SF82">
    <property type="entry name" value="FCUA PROTEIN"/>
    <property type="match status" value="1"/>
</dbReference>
<evidence type="ECO:0000313" key="20">
    <source>
        <dbReference type="EMBL" id="OTP71786.1"/>
    </source>
</evidence>
<evidence type="ECO:0000256" key="15">
    <source>
        <dbReference type="PROSITE-ProRule" id="PRU10144"/>
    </source>
</evidence>